<evidence type="ECO:0000259" key="4">
    <source>
        <dbReference type="Pfam" id="PF21901"/>
    </source>
</evidence>
<dbReference type="RefSeq" id="XP_015282147.1">
    <property type="nucleotide sequence ID" value="XM_015426661.1"/>
</dbReference>
<sequence length="214" mass="24060">MKMCKDKTKSPSEHLFVFPKTMFNRTAVMVKFLNETCVPDTVLSITCYLRSSRCHDEVYINEKKALSYLNRYQYTDSVVGGGQYVYDTKQIDCHSLNELHTWELPLPRKLELPQEFRAPSLGPPGKTKREAPEAPKDQNTPPNKKPESAPKPGTEQKEGAAQEKVPASAEEAKDGVKKKDSPGKGKKELPAMTTTWDDGPYVFILKIKGSSPRK</sequence>
<keyword evidence="2" id="KW-0333">Golgi apparatus</keyword>
<dbReference type="Proteomes" id="UP000694871">
    <property type="component" value="Unplaced"/>
</dbReference>
<feature type="compositionally biased region" description="Basic and acidic residues" evidence="3">
    <location>
        <begin position="127"/>
        <end position="136"/>
    </location>
</feature>
<proteinExistence type="predicted"/>
<protein>
    <submittedName>
        <fullName evidence="6">Uncharacterized protein LOC107123415</fullName>
    </submittedName>
</protein>
<organism evidence="5 6">
    <name type="scientific">Gekko japonicus</name>
    <name type="common">Schlegel's Japanese gecko</name>
    <dbReference type="NCBI Taxonomy" id="146911"/>
    <lineage>
        <taxon>Eukaryota</taxon>
        <taxon>Metazoa</taxon>
        <taxon>Chordata</taxon>
        <taxon>Craniata</taxon>
        <taxon>Vertebrata</taxon>
        <taxon>Euteleostomi</taxon>
        <taxon>Lepidosauria</taxon>
        <taxon>Squamata</taxon>
        <taxon>Bifurcata</taxon>
        <taxon>Gekkota</taxon>
        <taxon>Gekkonidae</taxon>
        <taxon>Gekkoninae</taxon>
        <taxon>Gekko</taxon>
    </lineage>
</organism>
<feature type="region of interest" description="Disordered" evidence="3">
    <location>
        <begin position="114"/>
        <end position="199"/>
    </location>
</feature>
<evidence type="ECO:0000313" key="6">
    <source>
        <dbReference type="RefSeq" id="XP_015282147.1"/>
    </source>
</evidence>
<keyword evidence="5" id="KW-1185">Reference proteome</keyword>
<dbReference type="InterPro" id="IPR054101">
    <property type="entry name" value="TMEM87A/B_GOLD"/>
</dbReference>
<dbReference type="Pfam" id="PF21901">
    <property type="entry name" value="TMEM87A-B_GOLD"/>
    <property type="match status" value="1"/>
</dbReference>
<name>A0ABM1L860_GEKJA</name>
<evidence type="ECO:0000256" key="1">
    <source>
        <dbReference type="ARBA" id="ARBA00004653"/>
    </source>
</evidence>
<feature type="compositionally biased region" description="Basic and acidic residues" evidence="3">
    <location>
        <begin position="170"/>
        <end position="189"/>
    </location>
</feature>
<reference evidence="6" key="1">
    <citation type="submission" date="2025-08" db="UniProtKB">
        <authorList>
            <consortium name="RefSeq"/>
        </authorList>
    </citation>
    <scope>IDENTIFICATION</scope>
</reference>
<feature type="compositionally biased region" description="Basic and acidic residues" evidence="3">
    <location>
        <begin position="144"/>
        <end position="161"/>
    </location>
</feature>
<feature type="domain" description="TMEM87A/B GOLD" evidence="4">
    <location>
        <begin position="13"/>
        <end position="95"/>
    </location>
</feature>
<evidence type="ECO:0000256" key="3">
    <source>
        <dbReference type="SAM" id="MobiDB-lite"/>
    </source>
</evidence>
<dbReference type="GeneID" id="107123415"/>
<accession>A0ABM1L860</accession>
<gene>
    <name evidence="6" type="primary">LOC107123415</name>
</gene>
<comment type="subcellular location">
    <subcellularLocation>
        <location evidence="1">Golgi apparatus membrane</location>
        <topology evidence="1">Multi-pass membrane protein</topology>
    </subcellularLocation>
</comment>
<evidence type="ECO:0000313" key="5">
    <source>
        <dbReference type="Proteomes" id="UP000694871"/>
    </source>
</evidence>
<evidence type="ECO:0000256" key="2">
    <source>
        <dbReference type="ARBA" id="ARBA00023034"/>
    </source>
</evidence>